<dbReference type="AlphaFoldDB" id="A0A1F6Y4B0"/>
<dbReference type="NCBIfam" id="TIGR01036">
    <property type="entry name" value="pyrD_sub2"/>
    <property type="match status" value="1"/>
</dbReference>
<keyword evidence="3" id="KW-0285">Flavoprotein</keyword>
<evidence type="ECO:0000256" key="6">
    <source>
        <dbReference type="ARBA" id="ARBA00023002"/>
    </source>
</evidence>
<sequence>MVRTRSAVQICATAPEKIMYKKVIKPILFRFNPEPVHDFFISFGEFLGGFTLGRNLVSLFYNYRGPDISKTVDGIKYRTPILLSAGFDYNGRLSRILSALSFGGEEVGSVTARPCAGNDRPRLTRLPRSKSIIVNKGLKNDGVEKIIARLKNRPRAENFVIGISLARTNDASSATLPESIADYAFSLRRLTEEGVGDYYTINISCPNAYSGEIFTDPDSLEGLFQVLDKISRANPKKPLYVKMPTSVSDQTFKELLAVLARHKVEGVVIGNLMKDYRKINVHDASPEKFQGGLSGAPCFDRSNELIALTKKEYKNRFTIIGSGGIFSPADAKKKMELGADLVQLITGMIYEGPGLINAICRSLAVAPRR</sequence>
<evidence type="ECO:0000256" key="5">
    <source>
        <dbReference type="ARBA" id="ARBA00022975"/>
    </source>
</evidence>
<evidence type="ECO:0000256" key="4">
    <source>
        <dbReference type="ARBA" id="ARBA00022643"/>
    </source>
</evidence>
<dbReference type="InterPro" id="IPR005719">
    <property type="entry name" value="Dihydroorotate_DH_2"/>
</dbReference>
<proteinExistence type="predicted"/>
<dbReference type="Proteomes" id="UP000178645">
    <property type="component" value="Unassembled WGS sequence"/>
</dbReference>
<evidence type="ECO:0000313" key="11">
    <source>
        <dbReference type="Proteomes" id="UP000178645"/>
    </source>
</evidence>
<evidence type="ECO:0000256" key="2">
    <source>
        <dbReference type="ARBA" id="ARBA00004725"/>
    </source>
</evidence>
<dbReference type="CDD" id="cd04738">
    <property type="entry name" value="DHOD_2_like"/>
    <property type="match status" value="1"/>
</dbReference>
<keyword evidence="5" id="KW-0665">Pyrimidine biosynthesis</keyword>
<dbReference type="NCBIfam" id="NF003652">
    <property type="entry name" value="PRK05286.2-5"/>
    <property type="match status" value="1"/>
</dbReference>
<evidence type="ECO:0000259" key="9">
    <source>
        <dbReference type="Pfam" id="PF01180"/>
    </source>
</evidence>
<dbReference type="InterPro" id="IPR013785">
    <property type="entry name" value="Aldolase_TIM"/>
</dbReference>
<dbReference type="Gene3D" id="3.20.20.70">
    <property type="entry name" value="Aldolase class I"/>
    <property type="match status" value="1"/>
</dbReference>
<dbReference type="PANTHER" id="PTHR48109">
    <property type="entry name" value="DIHYDROOROTATE DEHYDROGENASE (QUINONE), MITOCHONDRIAL-RELATED"/>
    <property type="match status" value="1"/>
</dbReference>
<feature type="domain" description="Dihydroorotate dehydrogenase catalytic" evidence="9">
    <location>
        <begin position="70"/>
        <end position="364"/>
    </location>
</feature>
<dbReference type="GO" id="GO:0106430">
    <property type="term" value="F:dihydroorotate dehydrogenase (quinone) activity"/>
    <property type="evidence" value="ECO:0007669"/>
    <property type="project" value="UniProtKB-EC"/>
</dbReference>
<comment type="caution">
    <text evidence="10">The sequence shown here is derived from an EMBL/GenBank/DDBJ whole genome shotgun (WGS) entry which is preliminary data.</text>
</comment>
<dbReference type="GO" id="GO:0009220">
    <property type="term" value="P:pyrimidine ribonucleotide biosynthetic process"/>
    <property type="evidence" value="ECO:0007669"/>
    <property type="project" value="UniProtKB-UniRule"/>
</dbReference>
<dbReference type="GO" id="GO:0005886">
    <property type="term" value="C:plasma membrane"/>
    <property type="evidence" value="ECO:0007669"/>
    <property type="project" value="TreeGrafter"/>
</dbReference>
<dbReference type="InterPro" id="IPR005720">
    <property type="entry name" value="Dihydroorotate_DH_cat"/>
</dbReference>
<dbReference type="PANTHER" id="PTHR48109:SF4">
    <property type="entry name" value="DIHYDROOROTATE DEHYDROGENASE (QUINONE), MITOCHONDRIAL"/>
    <property type="match status" value="1"/>
</dbReference>
<evidence type="ECO:0000256" key="8">
    <source>
        <dbReference type="NCBIfam" id="TIGR01036"/>
    </source>
</evidence>
<gene>
    <name evidence="10" type="ORF">A3G53_03625</name>
</gene>
<dbReference type="InterPro" id="IPR050074">
    <property type="entry name" value="DHO_dehydrogenase"/>
</dbReference>
<accession>A0A1F6Y4B0</accession>
<evidence type="ECO:0000313" key="10">
    <source>
        <dbReference type="EMBL" id="OGJ01211.1"/>
    </source>
</evidence>
<comment type="pathway">
    <text evidence="2">Pyrimidine metabolism; UMP biosynthesis via de novo pathway.</text>
</comment>
<organism evidence="10 11">
    <name type="scientific">Candidatus Nomurabacteria bacterium RIFCSPLOWO2_12_FULL_44_11</name>
    <dbReference type="NCBI Taxonomy" id="1801796"/>
    <lineage>
        <taxon>Bacteria</taxon>
        <taxon>Candidatus Nomuraibacteriota</taxon>
    </lineage>
</organism>
<dbReference type="EMBL" id="MFVU01000031">
    <property type="protein sequence ID" value="OGJ01211.1"/>
    <property type="molecule type" value="Genomic_DNA"/>
</dbReference>
<evidence type="ECO:0000256" key="1">
    <source>
        <dbReference type="ARBA" id="ARBA00001917"/>
    </source>
</evidence>
<evidence type="ECO:0000256" key="7">
    <source>
        <dbReference type="ARBA" id="ARBA00023136"/>
    </source>
</evidence>
<dbReference type="GO" id="GO:0006207">
    <property type="term" value="P:'de novo' pyrimidine nucleobase biosynthetic process"/>
    <property type="evidence" value="ECO:0007669"/>
    <property type="project" value="UniProtKB-UniRule"/>
</dbReference>
<reference evidence="10 11" key="1">
    <citation type="journal article" date="2016" name="Nat. Commun.">
        <title>Thousands of microbial genomes shed light on interconnected biogeochemical processes in an aquifer system.</title>
        <authorList>
            <person name="Anantharaman K."/>
            <person name="Brown C.T."/>
            <person name="Hug L.A."/>
            <person name="Sharon I."/>
            <person name="Castelle C.J."/>
            <person name="Probst A.J."/>
            <person name="Thomas B.C."/>
            <person name="Singh A."/>
            <person name="Wilkins M.J."/>
            <person name="Karaoz U."/>
            <person name="Brodie E.L."/>
            <person name="Williams K.H."/>
            <person name="Hubbard S.S."/>
            <person name="Banfield J.F."/>
        </authorList>
    </citation>
    <scope>NUCLEOTIDE SEQUENCE [LARGE SCALE GENOMIC DNA]</scope>
</reference>
<evidence type="ECO:0000256" key="3">
    <source>
        <dbReference type="ARBA" id="ARBA00022630"/>
    </source>
</evidence>
<dbReference type="SUPFAM" id="SSF51395">
    <property type="entry name" value="FMN-linked oxidoreductases"/>
    <property type="match status" value="1"/>
</dbReference>
<dbReference type="EC" id="1.3.5.2" evidence="8"/>
<comment type="cofactor">
    <cofactor evidence="1">
        <name>FMN</name>
        <dbReference type="ChEBI" id="CHEBI:58210"/>
    </cofactor>
</comment>
<keyword evidence="6" id="KW-0560">Oxidoreductase</keyword>
<dbReference type="GO" id="GO:0005737">
    <property type="term" value="C:cytoplasm"/>
    <property type="evidence" value="ECO:0007669"/>
    <property type="project" value="InterPro"/>
</dbReference>
<protein>
    <recommendedName>
        <fullName evidence="8">Dihydroorotate dehydrogenase (quinone)</fullName>
        <ecNumber evidence="8">1.3.5.2</ecNumber>
    </recommendedName>
</protein>
<dbReference type="Pfam" id="PF01180">
    <property type="entry name" value="DHO_dh"/>
    <property type="match status" value="1"/>
</dbReference>
<name>A0A1F6Y4B0_9BACT</name>
<keyword evidence="7" id="KW-0472">Membrane</keyword>
<keyword evidence="4" id="KW-0288">FMN</keyword>